<evidence type="ECO:0000313" key="2">
    <source>
        <dbReference type="Proteomes" id="UP000799441"/>
    </source>
</evidence>
<dbReference type="AlphaFoldDB" id="A0A9P4QB76"/>
<protein>
    <submittedName>
        <fullName evidence="1">Uncharacterized protein</fullName>
    </submittedName>
</protein>
<proteinExistence type="predicted"/>
<keyword evidence="2" id="KW-1185">Reference proteome</keyword>
<comment type="caution">
    <text evidence="1">The sequence shown here is derived from an EMBL/GenBank/DDBJ whole genome shotgun (WGS) entry which is preliminary data.</text>
</comment>
<sequence length="165" mass="18496">MRACMNNCLPTLAPRTELDRACTACRTSNLGRRTAGMFRDVDAALQFHPTMIDTTLKEKKIIPNFPLPHTFFLATGATIAWRLPYLQPFTPLPSRTLTSCPAANHPHLFSPFLPFSLSLPVLDTPQSALLHSDCLRFHTIPIHQPGFHTIDLPSIAVGFLRWYDS</sequence>
<accession>A0A9P4QB76</accession>
<gene>
    <name evidence="1" type="ORF">K431DRAFT_163431</name>
</gene>
<name>A0A9P4QB76_9PEZI</name>
<dbReference type="Proteomes" id="UP000799441">
    <property type="component" value="Unassembled WGS sequence"/>
</dbReference>
<evidence type="ECO:0000313" key="1">
    <source>
        <dbReference type="EMBL" id="KAF2723977.1"/>
    </source>
</evidence>
<dbReference type="EMBL" id="MU003773">
    <property type="protein sequence ID" value="KAF2723977.1"/>
    <property type="molecule type" value="Genomic_DNA"/>
</dbReference>
<organism evidence="1 2">
    <name type="scientific">Polychaeton citri CBS 116435</name>
    <dbReference type="NCBI Taxonomy" id="1314669"/>
    <lineage>
        <taxon>Eukaryota</taxon>
        <taxon>Fungi</taxon>
        <taxon>Dikarya</taxon>
        <taxon>Ascomycota</taxon>
        <taxon>Pezizomycotina</taxon>
        <taxon>Dothideomycetes</taxon>
        <taxon>Dothideomycetidae</taxon>
        <taxon>Capnodiales</taxon>
        <taxon>Capnodiaceae</taxon>
        <taxon>Polychaeton</taxon>
    </lineage>
</organism>
<reference evidence="1" key="1">
    <citation type="journal article" date="2020" name="Stud. Mycol.">
        <title>101 Dothideomycetes genomes: a test case for predicting lifestyles and emergence of pathogens.</title>
        <authorList>
            <person name="Haridas S."/>
            <person name="Albert R."/>
            <person name="Binder M."/>
            <person name="Bloem J."/>
            <person name="Labutti K."/>
            <person name="Salamov A."/>
            <person name="Andreopoulos B."/>
            <person name="Baker S."/>
            <person name="Barry K."/>
            <person name="Bills G."/>
            <person name="Bluhm B."/>
            <person name="Cannon C."/>
            <person name="Castanera R."/>
            <person name="Culley D."/>
            <person name="Daum C."/>
            <person name="Ezra D."/>
            <person name="Gonzalez J."/>
            <person name="Henrissat B."/>
            <person name="Kuo A."/>
            <person name="Liang C."/>
            <person name="Lipzen A."/>
            <person name="Lutzoni F."/>
            <person name="Magnuson J."/>
            <person name="Mondo S."/>
            <person name="Nolan M."/>
            <person name="Ohm R."/>
            <person name="Pangilinan J."/>
            <person name="Park H.-J."/>
            <person name="Ramirez L."/>
            <person name="Alfaro M."/>
            <person name="Sun H."/>
            <person name="Tritt A."/>
            <person name="Yoshinaga Y."/>
            <person name="Zwiers L.-H."/>
            <person name="Turgeon B."/>
            <person name="Goodwin S."/>
            <person name="Spatafora J."/>
            <person name="Crous P."/>
            <person name="Grigoriev I."/>
        </authorList>
    </citation>
    <scope>NUCLEOTIDE SEQUENCE</scope>
    <source>
        <strain evidence="1">CBS 116435</strain>
    </source>
</reference>